<dbReference type="GO" id="GO:0006310">
    <property type="term" value="P:DNA recombination"/>
    <property type="evidence" value="ECO:0007669"/>
    <property type="project" value="UniProtKB-UniRule"/>
</dbReference>
<evidence type="ECO:0000256" key="7">
    <source>
        <dbReference type="ARBA" id="ARBA00022801"/>
    </source>
</evidence>
<dbReference type="Pfam" id="PF02075">
    <property type="entry name" value="RuvC"/>
    <property type="match status" value="1"/>
</dbReference>
<dbReference type="GO" id="GO:0008821">
    <property type="term" value="F:crossover junction DNA endonuclease activity"/>
    <property type="evidence" value="ECO:0007669"/>
    <property type="project" value="UniProtKB-UniRule"/>
</dbReference>
<evidence type="ECO:0000256" key="11">
    <source>
        <dbReference type="ARBA" id="ARBA00023204"/>
    </source>
</evidence>
<evidence type="ECO:0000256" key="8">
    <source>
        <dbReference type="ARBA" id="ARBA00022842"/>
    </source>
</evidence>
<keyword evidence="3 13" id="KW-0540">Nuclease</keyword>
<evidence type="ECO:0000256" key="14">
    <source>
        <dbReference type="NCBIfam" id="TIGR00228"/>
    </source>
</evidence>
<evidence type="ECO:0000256" key="3">
    <source>
        <dbReference type="ARBA" id="ARBA00022722"/>
    </source>
</evidence>
<evidence type="ECO:0000256" key="6">
    <source>
        <dbReference type="ARBA" id="ARBA00022763"/>
    </source>
</evidence>
<name>A0A7V2AZM6_RHOMR</name>
<comment type="function">
    <text evidence="13">The RuvA-RuvB-RuvC complex processes Holliday junction (HJ) DNA during genetic recombination and DNA repair. Endonuclease that resolves HJ intermediates. Cleaves cruciform DNA by making single-stranded nicks across the HJ at symmetrical positions within the homologous arms, yielding a 5'-phosphate and a 3'-hydroxyl group; requires a central core of homology in the junction. The consensus cleavage sequence is 5'-(A/T)TT(C/G)-3'. Cleavage occurs on the 3'-side of the TT dinucleotide at the point of strand exchange. HJ branch migration catalyzed by RuvA-RuvB allows RuvC to scan DNA until it finds its consensus sequence, where it cleaves and resolves the cruciform DNA.</text>
</comment>
<dbReference type="FunFam" id="3.30.420.10:FF:000002">
    <property type="entry name" value="Crossover junction endodeoxyribonuclease RuvC"/>
    <property type="match status" value="1"/>
</dbReference>
<evidence type="ECO:0000256" key="1">
    <source>
        <dbReference type="ARBA" id="ARBA00009518"/>
    </source>
</evidence>
<dbReference type="HAMAP" id="MF_00034">
    <property type="entry name" value="RuvC"/>
    <property type="match status" value="1"/>
</dbReference>
<accession>A0A7V2AZM6</accession>
<dbReference type="GO" id="GO:0003677">
    <property type="term" value="F:DNA binding"/>
    <property type="evidence" value="ECO:0007669"/>
    <property type="project" value="UniProtKB-KW"/>
</dbReference>
<dbReference type="SUPFAM" id="SSF53098">
    <property type="entry name" value="Ribonuclease H-like"/>
    <property type="match status" value="1"/>
</dbReference>
<dbReference type="InterPro" id="IPR002176">
    <property type="entry name" value="X-over_junc_endoDNase_RuvC"/>
</dbReference>
<sequence>MPPSPNPNSPLILLGIDPGSRHTGYGVLEVVDERARVLEVGVVHLDEHATHPLRLLRLFEAIGALVERYHPDECALEMPVYGRNPQSMLKLGRAQAAAMLAVLVRQLPVTEYTPKEVKKALTGQGNATKEQVRFMIQALLDLPATLSLDASDALAVAVCHWQHRCHTHLHRRTSDWSRYLRQHPERLL</sequence>
<dbReference type="GO" id="GO:0000287">
    <property type="term" value="F:magnesium ion binding"/>
    <property type="evidence" value="ECO:0007669"/>
    <property type="project" value="UniProtKB-UniRule"/>
</dbReference>
<proteinExistence type="inferred from homology"/>
<evidence type="ECO:0000256" key="5">
    <source>
        <dbReference type="ARBA" id="ARBA00022759"/>
    </source>
</evidence>
<dbReference type="PANTHER" id="PTHR30194">
    <property type="entry name" value="CROSSOVER JUNCTION ENDODEOXYRIBONUCLEASE RUVC"/>
    <property type="match status" value="1"/>
</dbReference>
<comment type="catalytic activity">
    <reaction evidence="12 13">
        <text>Endonucleolytic cleavage at a junction such as a reciprocal single-stranded crossover between two homologous DNA duplexes (Holliday junction).</text>
        <dbReference type="EC" id="3.1.21.10"/>
    </reaction>
</comment>
<evidence type="ECO:0000256" key="13">
    <source>
        <dbReference type="HAMAP-Rule" id="MF_00034"/>
    </source>
</evidence>
<keyword evidence="4 13" id="KW-0479">Metal-binding</keyword>
<protein>
    <recommendedName>
        <fullName evidence="13 14">Crossover junction endodeoxyribonuclease RuvC</fullName>
        <ecNumber evidence="13 14">3.1.21.10</ecNumber>
    </recommendedName>
    <alternativeName>
        <fullName evidence="13">Holliday junction nuclease RuvC</fullName>
    </alternativeName>
    <alternativeName>
        <fullName evidence="13">Holliday junction resolvase RuvC</fullName>
    </alternativeName>
</protein>
<reference evidence="15" key="1">
    <citation type="journal article" date="2020" name="mSystems">
        <title>Genome- and Community-Level Interaction Insights into Carbon Utilization and Element Cycling Functions of Hydrothermarchaeota in Hydrothermal Sediment.</title>
        <authorList>
            <person name="Zhou Z."/>
            <person name="Liu Y."/>
            <person name="Xu W."/>
            <person name="Pan J."/>
            <person name="Luo Z.H."/>
            <person name="Li M."/>
        </authorList>
    </citation>
    <scope>NUCLEOTIDE SEQUENCE [LARGE SCALE GENOMIC DNA]</scope>
    <source>
        <strain evidence="15">SpSt-143</strain>
    </source>
</reference>
<comment type="caution">
    <text evidence="15">The sequence shown here is derived from an EMBL/GenBank/DDBJ whole genome shotgun (WGS) entry which is preliminary data.</text>
</comment>
<keyword evidence="7 13" id="KW-0378">Hydrolase</keyword>
<comment type="similarity">
    <text evidence="1 13">Belongs to the RuvC family.</text>
</comment>
<dbReference type="CDD" id="cd16962">
    <property type="entry name" value="RuvC"/>
    <property type="match status" value="1"/>
</dbReference>
<keyword evidence="8 13" id="KW-0460">Magnesium</keyword>
<dbReference type="PROSITE" id="PS01321">
    <property type="entry name" value="RUVC"/>
    <property type="match status" value="1"/>
</dbReference>
<keyword evidence="9 13" id="KW-0238">DNA-binding</keyword>
<feature type="active site" evidence="13">
    <location>
        <position position="149"/>
    </location>
</feature>
<comment type="subcellular location">
    <subcellularLocation>
        <location evidence="13">Cytoplasm</location>
    </subcellularLocation>
</comment>
<evidence type="ECO:0000313" key="15">
    <source>
        <dbReference type="EMBL" id="HER95575.1"/>
    </source>
</evidence>
<dbReference type="EMBL" id="DSGB01000004">
    <property type="protein sequence ID" value="HER95575.1"/>
    <property type="molecule type" value="Genomic_DNA"/>
</dbReference>
<dbReference type="InterPro" id="IPR036397">
    <property type="entry name" value="RNaseH_sf"/>
</dbReference>
<keyword evidence="10 13" id="KW-0233">DNA recombination</keyword>
<evidence type="ECO:0000256" key="10">
    <source>
        <dbReference type="ARBA" id="ARBA00023172"/>
    </source>
</evidence>
<evidence type="ECO:0000256" key="2">
    <source>
        <dbReference type="ARBA" id="ARBA00022490"/>
    </source>
</evidence>
<evidence type="ECO:0000256" key="4">
    <source>
        <dbReference type="ARBA" id="ARBA00022723"/>
    </source>
</evidence>
<feature type="binding site" evidence="13">
    <location>
        <position position="149"/>
    </location>
    <ligand>
        <name>Mg(2+)</name>
        <dbReference type="ChEBI" id="CHEBI:18420"/>
        <label>1</label>
    </ligand>
</feature>
<keyword evidence="11 13" id="KW-0234">DNA repair</keyword>
<dbReference type="AlphaFoldDB" id="A0A7V2AZM6"/>
<dbReference type="Gene3D" id="3.30.420.10">
    <property type="entry name" value="Ribonuclease H-like superfamily/Ribonuclease H"/>
    <property type="match status" value="1"/>
</dbReference>
<comment type="cofactor">
    <cofactor evidence="13">
        <name>Mg(2+)</name>
        <dbReference type="ChEBI" id="CHEBI:18420"/>
    </cofactor>
    <text evidence="13">Binds 2 Mg(2+) ion per subunit.</text>
</comment>
<feature type="active site" evidence="13">
    <location>
        <position position="77"/>
    </location>
</feature>
<feature type="binding site" evidence="13">
    <location>
        <position position="17"/>
    </location>
    <ligand>
        <name>Mg(2+)</name>
        <dbReference type="ChEBI" id="CHEBI:18420"/>
        <label>1</label>
    </ligand>
</feature>
<evidence type="ECO:0000256" key="9">
    <source>
        <dbReference type="ARBA" id="ARBA00023125"/>
    </source>
</evidence>
<comment type="subunit">
    <text evidence="13">Homodimer which binds Holliday junction (HJ) DNA. The HJ becomes 2-fold symmetrical on binding to RuvC with unstacked arms; it has a different conformation from HJ DNA in complex with RuvA. In the full resolvosome a probable DNA-RuvA(4)-RuvB(12)-RuvC(2) complex forms which resolves the HJ.</text>
</comment>
<dbReference type="EC" id="3.1.21.10" evidence="13 14"/>
<keyword evidence="2 13" id="KW-0963">Cytoplasm</keyword>
<dbReference type="GO" id="GO:0048476">
    <property type="term" value="C:Holliday junction resolvase complex"/>
    <property type="evidence" value="ECO:0007669"/>
    <property type="project" value="UniProtKB-UniRule"/>
</dbReference>
<dbReference type="GO" id="GO:0005737">
    <property type="term" value="C:cytoplasm"/>
    <property type="evidence" value="ECO:0007669"/>
    <property type="project" value="UniProtKB-SubCell"/>
</dbReference>
<dbReference type="GO" id="GO:0006281">
    <property type="term" value="P:DNA repair"/>
    <property type="evidence" value="ECO:0007669"/>
    <property type="project" value="UniProtKB-UniRule"/>
</dbReference>
<dbReference type="InterPro" id="IPR012337">
    <property type="entry name" value="RNaseH-like_sf"/>
</dbReference>
<keyword evidence="5 13" id="KW-0255">Endonuclease</keyword>
<gene>
    <name evidence="13 15" type="primary">ruvC</name>
    <name evidence="15" type="ORF">ENO59_03535</name>
</gene>
<feature type="binding site" evidence="13">
    <location>
        <position position="77"/>
    </location>
    <ligand>
        <name>Mg(2+)</name>
        <dbReference type="ChEBI" id="CHEBI:18420"/>
        <label>2</label>
    </ligand>
</feature>
<keyword evidence="6 13" id="KW-0227">DNA damage</keyword>
<evidence type="ECO:0000256" key="12">
    <source>
        <dbReference type="ARBA" id="ARBA00029354"/>
    </source>
</evidence>
<dbReference type="PRINTS" id="PR00696">
    <property type="entry name" value="RSOLVASERUVC"/>
</dbReference>
<dbReference type="InterPro" id="IPR020563">
    <property type="entry name" value="X-over_junc_endoDNase_Mg_BS"/>
</dbReference>
<dbReference type="NCBIfam" id="TIGR00228">
    <property type="entry name" value="ruvC"/>
    <property type="match status" value="1"/>
</dbReference>
<dbReference type="PANTHER" id="PTHR30194:SF3">
    <property type="entry name" value="CROSSOVER JUNCTION ENDODEOXYRIBONUCLEASE RUVC"/>
    <property type="match status" value="1"/>
</dbReference>
<organism evidence="15">
    <name type="scientific">Rhodothermus marinus</name>
    <name type="common">Rhodothermus obamensis</name>
    <dbReference type="NCBI Taxonomy" id="29549"/>
    <lineage>
        <taxon>Bacteria</taxon>
        <taxon>Pseudomonadati</taxon>
        <taxon>Rhodothermota</taxon>
        <taxon>Rhodothermia</taxon>
        <taxon>Rhodothermales</taxon>
        <taxon>Rhodothermaceae</taxon>
        <taxon>Rhodothermus</taxon>
    </lineage>
</organism>
<feature type="active site" evidence="13">
    <location>
        <position position="17"/>
    </location>
</feature>